<sequence>MPVVAFEAATGVYGLELRGGTRRASPQGLSLFLLRLRL</sequence>
<protein>
    <submittedName>
        <fullName evidence="1">Uncharacterized protein</fullName>
    </submittedName>
</protein>
<feature type="non-terminal residue" evidence="1">
    <location>
        <position position="38"/>
    </location>
</feature>
<accession>A0A0F8XRK8</accession>
<reference evidence="1" key="1">
    <citation type="journal article" date="2015" name="Nature">
        <title>Complex archaea that bridge the gap between prokaryotes and eukaryotes.</title>
        <authorList>
            <person name="Spang A."/>
            <person name="Saw J.H."/>
            <person name="Jorgensen S.L."/>
            <person name="Zaremba-Niedzwiedzka K."/>
            <person name="Martijn J."/>
            <person name="Lind A.E."/>
            <person name="van Eijk R."/>
            <person name="Schleper C."/>
            <person name="Guy L."/>
            <person name="Ettema T.J."/>
        </authorList>
    </citation>
    <scope>NUCLEOTIDE SEQUENCE</scope>
</reference>
<evidence type="ECO:0000313" key="1">
    <source>
        <dbReference type="EMBL" id="KKK71707.1"/>
    </source>
</evidence>
<organism evidence="1">
    <name type="scientific">marine sediment metagenome</name>
    <dbReference type="NCBI Taxonomy" id="412755"/>
    <lineage>
        <taxon>unclassified sequences</taxon>
        <taxon>metagenomes</taxon>
        <taxon>ecological metagenomes</taxon>
    </lineage>
</organism>
<gene>
    <name evidence="1" type="ORF">LCGC14_2911190</name>
</gene>
<dbReference type="EMBL" id="LAZR01057609">
    <property type="protein sequence ID" value="KKK71707.1"/>
    <property type="molecule type" value="Genomic_DNA"/>
</dbReference>
<name>A0A0F8XRK8_9ZZZZ</name>
<dbReference type="AlphaFoldDB" id="A0A0F8XRK8"/>
<proteinExistence type="predicted"/>
<comment type="caution">
    <text evidence="1">The sequence shown here is derived from an EMBL/GenBank/DDBJ whole genome shotgun (WGS) entry which is preliminary data.</text>
</comment>